<proteinExistence type="predicted"/>
<comment type="caution">
    <text evidence="1">The sequence shown here is derived from an EMBL/GenBank/DDBJ whole genome shotgun (WGS) entry which is preliminary data.</text>
</comment>
<evidence type="ECO:0000313" key="1">
    <source>
        <dbReference type="EMBL" id="OMJ27950.1"/>
    </source>
</evidence>
<dbReference type="Pfam" id="PF12070">
    <property type="entry name" value="SCAI"/>
    <property type="match status" value="1"/>
</dbReference>
<protein>
    <submittedName>
        <fullName evidence="1">Uncharacterized protein</fullName>
    </submittedName>
</protein>
<dbReference type="Proteomes" id="UP000187429">
    <property type="component" value="Unassembled WGS sequence"/>
</dbReference>
<dbReference type="AlphaFoldDB" id="A0A1R1YM76"/>
<gene>
    <name evidence="1" type="ORF">AYI69_g2588</name>
</gene>
<dbReference type="InterPro" id="IPR022709">
    <property type="entry name" value="SCAI"/>
</dbReference>
<sequence>MSPTSIPEEIDFNSNASGNLYTIFLHSSAVGFCAISGISNISNPKWESLQKTFVELEDIIFEQLSLALVGKFGFSLNTNVRMLLSDIFLRKFVNLPSSSPDLLLFDFNTIGITSKIHSIIDEFGVSSKFNNSESKPEDQNLDLESIKINASDNKPENYSTSSGLLESLNKSESSLKSRIKSVSPTFNHGSLMNLQERTRNTSSNSEKAEENIPSISVNIESTKPELVLPDQESEPHKGSLFAAVNESIASLNKGSQIFDK</sequence>
<dbReference type="EMBL" id="LSSM01000761">
    <property type="protein sequence ID" value="OMJ27950.1"/>
    <property type="molecule type" value="Genomic_DNA"/>
</dbReference>
<organism evidence="1 2">
    <name type="scientific">Smittium culicis</name>
    <dbReference type="NCBI Taxonomy" id="133412"/>
    <lineage>
        <taxon>Eukaryota</taxon>
        <taxon>Fungi</taxon>
        <taxon>Fungi incertae sedis</taxon>
        <taxon>Zoopagomycota</taxon>
        <taxon>Kickxellomycotina</taxon>
        <taxon>Harpellomycetes</taxon>
        <taxon>Harpellales</taxon>
        <taxon>Legeriomycetaceae</taxon>
        <taxon>Smittium</taxon>
    </lineage>
</organism>
<dbReference type="OrthoDB" id="525027at2759"/>
<reference evidence="2" key="1">
    <citation type="submission" date="2017-01" db="EMBL/GenBank/DDBJ databases">
        <authorList>
            <person name="Wang Y."/>
            <person name="White M."/>
            <person name="Kvist S."/>
            <person name="Moncalvo J.-M."/>
        </authorList>
    </citation>
    <scope>NUCLEOTIDE SEQUENCE [LARGE SCALE GENOMIC DNA]</scope>
    <source>
        <strain evidence="2">ID-206-W2</strain>
    </source>
</reference>
<evidence type="ECO:0000313" key="2">
    <source>
        <dbReference type="Proteomes" id="UP000187429"/>
    </source>
</evidence>
<name>A0A1R1YM76_9FUNG</name>
<dbReference type="GO" id="GO:0006351">
    <property type="term" value="P:DNA-templated transcription"/>
    <property type="evidence" value="ECO:0007669"/>
    <property type="project" value="InterPro"/>
</dbReference>
<accession>A0A1R1YM76</accession>
<keyword evidence="2" id="KW-1185">Reference proteome</keyword>
<dbReference type="GO" id="GO:0003714">
    <property type="term" value="F:transcription corepressor activity"/>
    <property type="evidence" value="ECO:0007669"/>
    <property type="project" value="InterPro"/>
</dbReference>